<evidence type="ECO:0000313" key="2">
    <source>
        <dbReference type="Proteomes" id="UP000232323"/>
    </source>
</evidence>
<dbReference type="STRING" id="1157962.A0A250X521"/>
<keyword evidence="2" id="KW-1185">Reference proteome</keyword>
<sequence>MYSTWRVSVQKTQPNFSSSLLKQTKPSLVILRCCDVNSVDVASASSIRRIMDSSGARRVVIRSPDPRTIINTVSEKQESFDFKVDSIEVFACLMNAVKDGGEPPKLWKPIRRALARSLLDQECSSNTEQLRQEILEKIDVPGYVSVSEHDQYREEKCKILTADALKWISTTRRRPTWRYLQPLLRTVFEADPAIIPSVNRNGAAAEAWACQQILESTAAVAPGWQVVTSAVRMDVQSIKGVKGEADGLLIDEQGVCQGVVEVKIGGSNPYGALFSDTKKLRKLLDGVRGRQAVFATKYQESMGDEDTGLKEMVIPFSKSVSPVYLVVGDEDKPIEGQEVIELAVNSLVKVSLSMIMGLPHRWKSKGGLYLIESDSIRSKVRVSAEVIKAKRNKVVQDFFQELGGFELYQVPTISRKYI</sequence>
<name>A0A250X521_9CHLO</name>
<dbReference type="OrthoDB" id="559395at2759"/>
<accession>A0A250X521</accession>
<dbReference type="Proteomes" id="UP000232323">
    <property type="component" value="Unassembled WGS sequence"/>
</dbReference>
<proteinExistence type="predicted"/>
<protein>
    <submittedName>
        <fullName evidence="1">Uncharacterized protein</fullName>
    </submittedName>
</protein>
<dbReference type="AlphaFoldDB" id="A0A250X521"/>
<gene>
    <name evidence="1" type="ORF">CEUSTIGMA_g5626.t1</name>
</gene>
<dbReference type="EMBL" id="BEGY01000030">
    <property type="protein sequence ID" value="GAX78184.1"/>
    <property type="molecule type" value="Genomic_DNA"/>
</dbReference>
<organism evidence="1 2">
    <name type="scientific">Chlamydomonas eustigma</name>
    <dbReference type="NCBI Taxonomy" id="1157962"/>
    <lineage>
        <taxon>Eukaryota</taxon>
        <taxon>Viridiplantae</taxon>
        <taxon>Chlorophyta</taxon>
        <taxon>core chlorophytes</taxon>
        <taxon>Chlorophyceae</taxon>
        <taxon>CS clade</taxon>
        <taxon>Chlamydomonadales</taxon>
        <taxon>Chlamydomonadaceae</taxon>
        <taxon>Chlamydomonas</taxon>
    </lineage>
</organism>
<evidence type="ECO:0000313" key="1">
    <source>
        <dbReference type="EMBL" id="GAX78184.1"/>
    </source>
</evidence>
<reference evidence="1 2" key="1">
    <citation type="submission" date="2017-08" db="EMBL/GenBank/DDBJ databases">
        <title>Acidophilic green algal genome provides insights into adaptation to an acidic environment.</title>
        <authorList>
            <person name="Hirooka S."/>
            <person name="Hirose Y."/>
            <person name="Kanesaki Y."/>
            <person name="Higuchi S."/>
            <person name="Fujiwara T."/>
            <person name="Onuma R."/>
            <person name="Era A."/>
            <person name="Ohbayashi R."/>
            <person name="Uzuka A."/>
            <person name="Nozaki H."/>
            <person name="Yoshikawa H."/>
            <person name="Miyagishima S.Y."/>
        </authorList>
    </citation>
    <scope>NUCLEOTIDE SEQUENCE [LARGE SCALE GENOMIC DNA]</scope>
    <source>
        <strain evidence="1 2">NIES-2499</strain>
    </source>
</reference>
<comment type="caution">
    <text evidence="1">The sequence shown here is derived from an EMBL/GenBank/DDBJ whole genome shotgun (WGS) entry which is preliminary data.</text>
</comment>